<dbReference type="AlphaFoldDB" id="A0A2V4BPW5"/>
<reference evidence="2 3" key="1">
    <citation type="submission" date="2018-05" db="EMBL/GenBank/DDBJ databases">
        <title>Flavobacterium sp. strain IMCC34759, incomplete genome.</title>
        <authorList>
            <person name="Joung Y."/>
            <person name="Cho J."/>
        </authorList>
    </citation>
    <scope>NUCLEOTIDE SEQUENCE [LARGE SCALE GENOMIC DNA]</scope>
    <source>
        <strain evidence="2 3">IMCC34759</strain>
    </source>
</reference>
<dbReference type="InterPro" id="IPR025388">
    <property type="entry name" value="Alginate_export_dom"/>
</dbReference>
<evidence type="ECO:0000313" key="3">
    <source>
        <dbReference type="Proteomes" id="UP000247903"/>
    </source>
</evidence>
<dbReference type="Pfam" id="PF13372">
    <property type="entry name" value="Alginate_exp"/>
    <property type="match status" value="1"/>
</dbReference>
<organism evidence="2 3">
    <name type="scientific">Flavobacterium cheongpyeongense</name>
    <dbReference type="NCBI Taxonomy" id="2212651"/>
    <lineage>
        <taxon>Bacteria</taxon>
        <taxon>Pseudomonadati</taxon>
        <taxon>Bacteroidota</taxon>
        <taxon>Flavobacteriia</taxon>
        <taxon>Flavobacteriales</taxon>
        <taxon>Flavobacteriaceae</taxon>
        <taxon>Flavobacterium</taxon>
    </lineage>
</organism>
<dbReference type="OrthoDB" id="1070463at2"/>
<name>A0A2V4BPW5_9FLAO</name>
<comment type="caution">
    <text evidence="2">The sequence shown here is derived from an EMBL/GenBank/DDBJ whole genome shotgun (WGS) entry which is preliminary data.</text>
</comment>
<evidence type="ECO:0000313" key="2">
    <source>
        <dbReference type="EMBL" id="PXY41029.1"/>
    </source>
</evidence>
<evidence type="ECO:0000259" key="1">
    <source>
        <dbReference type="Pfam" id="PF13372"/>
    </source>
</evidence>
<dbReference type="RefSeq" id="WP_110306266.1">
    <property type="nucleotide sequence ID" value="NZ_QJHK01000006.1"/>
</dbReference>
<feature type="domain" description="Alginate export" evidence="1">
    <location>
        <begin position="47"/>
        <end position="184"/>
    </location>
</feature>
<accession>A0A2V4BPW5</accession>
<proteinExistence type="predicted"/>
<sequence>MSTLTNLLLKNQSQKKEGFFNSKLSKTIVLGVAITCLGKFEAKAQFTLTGQIRERVEMRAGQGTLQQDGDKAALFTSQRTRLSAGYTGYRFKIYTSLQDVRVWGQDASTINRTTTEANNGILLHEAWAEISLIDTLSTIQNLSIKAGRQEIAYDDQKVLGSLDWLQQGRRHDAIVFKYANKGWIADVGAAFNQNKELNTGTIYNGTNSAYGAGTNGIGTMYKSFQYAYIGKKFFFGDLSFLFFKDDFNKYTNVTSGTPAVTTKVNGEGVWSRNTTGIYYNVNATRKLNFMGSFYHQGGHDKDGRSLSANMASITSTYQVGRKLFIGPGVDYLSGDDGTKAVTATSDNNRFDPLYGTPHKFWGSMDYFYAANGFGKQGLLNYFFKIKYNAKDNLSFNLDIHGFESANKISNGAGGKLNSYLGTEVDLTVRYNLTKIINFEAGYSIMKATNAMASTAVKNIANADLTPQFAYVMLNIKPNFLAKK</sequence>
<protein>
    <recommendedName>
        <fullName evidence="1">Alginate export domain-containing protein</fullName>
    </recommendedName>
</protein>
<gene>
    <name evidence="2" type="ORF">DMB65_08695</name>
</gene>
<dbReference type="EMBL" id="QJHK01000006">
    <property type="protein sequence ID" value="PXY41029.1"/>
    <property type="molecule type" value="Genomic_DNA"/>
</dbReference>
<keyword evidence="3" id="KW-1185">Reference proteome</keyword>
<dbReference type="Proteomes" id="UP000247903">
    <property type="component" value="Unassembled WGS sequence"/>
</dbReference>